<gene>
    <name evidence="1" type="ORF">F383_32560</name>
</gene>
<protein>
    <submittedName>
        <fullName evidence="1">Uncharacterized protein</fullName>
    </submittedName>
</protein>
<evidence type="ECO:0000313" key="1">
    <source>
        <dbReference type="EMBL" id="KHG05925.1"/>
    </source>
</evidence>
<dbReference type="AlphaFoldDB" id="A0A0B0MYU3"/>
<organism evidence="1 2">
    <name type="scientific">Gossypium arboreum</name>
    <name type="common">Tree cotton</name>
    <name type="synonym">Gossypium nanking</name>
    <dbReference type="NCBI Taxonomy" id="29729"/>
    <lineage>
        <taxon>Eukaryota</taxon>
        <taxon>Viridiplantae</taxon>
        <taxon>Streptophyta</taxon>
        <taxon>Embryophyta</taxon>
        <taxon>Tracheophyta</taxon>
        <taxon>Spermatophyta</taxon>
        <taxon>Magnoliopsida</taxon>
        <taxon>eudicotyledons</taxon>
        <taxon>Gunneridae</taxon>
        <taxon>Pentapetalae</taxon>
        <taxon>rosids</taxon>
        <taxon>malvids</taxon>
        <taxon>Malvales</taxon>
        <taxon>Malvaceae</taxon>
        <taxon>Malvoideae</taxon>
        <taxon>Gossypium</taxon>
    </lineage>
</organism>
<name>A0A0B0MYU3_GOSAR</name>
<proteinExistence type="predicted"/>
<comment type="caution">
    <text evidence="1">The sequence shown here is derived from an EMBL/GenBank/DDBJ whole genome shotgun (WGS) entry which is preliminary data.</text>
</comment>
<keyword evidence="2" id="KW-1185">Reference proteome</keyword>
<dbReference type="EMBL" id="JRRC01440093">
    <property type="protein sequence ID" value="KHG05925.1"/>
    <property type="molecule type" value="Genomic_DNA"/>
</dbReference>
<reference evidence="2" key="1">
    <citation type="submission" date="2014-09" db="EMBL/GenBank/DDBJ databases">
        <authorList>
            <person name="Mudge J."/>
            <person name="Ramaraj T."/>
            <person name="Lindquist I.E."/>
            <person name="Bharti A.K."/>
            <person name="Sundararajan A."/>
            <person name="Cameron C.T."/>
            <person name="Woodward J.E."/>
            <person name="May G.D."/>
            <person name="Brubaker C."/>
            <person name="Broadhvest J."/>
            <person name="Wilkins T.A."/>
        </authorList>
    </citation>
    <scope>NUCLEOTIDE SEQUENCE</scope>
    <source>
        <strain evidence="2">cv. AKA8401</strain>
    </source>
</reference>
<sequence>MGRDTGVCLSRVRHTVMLHDRVSHGVPYIRKSGSTTAKAHWHVL</sequence>
<dbReference type="Proteomes" id="UP000032142">
    <property type="component" value="Unassembled WGS sequence"/>
</dbReference>
<accession>A0A0B0MYU3</accession>
<evidence type="ECO:0000313" key="2">
    <source>
        <dbReference type="Proteomes" id="UP000032142"/>
    </source>
</evidence>